<evidence type="ECO:0000256" key="1">
    <source>
        <dbReference type="SAM" id="MobiDB-lite"/>
    </source>
</evidence>
<feature type="non-terminal residue" evidence="2">
    <location>
        <position position="1"/>
    </location>
</feature>
<feature type="compositionally biased region" description="Basic and acidic residues" evidence="1">
    <location>
        <begin position="1"/>
        <end position="13"/>
    </location>
</feature>
<comment type="caution">
    <text evidence="2">The sequence shown here is derived from an EMBL/GenBank/DDBJ whole genome shotgun (WGS) entry which is preliminary data.</text>
</comment>
<keyword evidence="3" id="KW-1185">Reference proteome</keyword>
<sequence length="319" mass="36209">MKDKEIDFGKKTDTPPFAAPEDRNPGLEAPSRHCLIHHLVLDVDWHISGSRYHNYVIQLGPSNVSSITQGCLAHRPIEVIECRLIREAPLDPTYFGVKPQVAFACENLVLPVEQTTLHRRALGEILAAVQPMNLWLSACPGWNVYVGVPGSIFIDSVSRSQMQFMKHWPTPRLAFKITNWLDNDDAMNLCKHYFTEWRAGRKQITTFWCQLGGEDFGSHVLDIAAVAEKLNLKRDGNKYRWYGEAKRIDGRVMRIFARVLVDCRFEATRRMVTSLCTPSALRRRASSAKRPTTGRAPAGHSFARINHISPDRFVCLEKA</sequence>
<proteinExistence type="predicted"/>
<organism evidence="2 3">
    <name type="scientific">Mesorhabditis spiculigera</name>
    <dbReference type="NCBI Taxonomy" id="96644"/>
    <lineage>
        <taxon>Eukaryota</taxon>
        <taxon>Metazoa</taxon>
        <taxon>Ecdysozoa</taxon>
        <taxon>Nematoda</taxon>
        <taxon>Chromadorea</taxon>
        <taxon>Rhabditida</taxon>
        <taxon>Rhabditina</taxon>
        <taxon>Rhabditomorpha</taxon>
        <taxon>Rhabditoidea</taxon>
        <taxon>Rhabditidae</taxon>
        <taxon>Mesorhabditinae</taxon>
        <taxon>Mesorhabditis</taxon>
    </lineage>
</organism>
<reference evidence="2" key="1">
    <citation type="submission" date="2023-06" db="EMBL/GenBank/DDBJ databases">
        <authorList>
            <person name="Delattre M."/>
        </authorList>
    </citation>
    <scope>NUCLEOTIDE SEQUENCE</scope>
    <source>
        <strain evidence="2">AF72</strain>
    </source>
</reference>
<evidence type="ECO:0000313" key="2">
    <source>
        <dbReference type="EMBL" id="CAJ0581670.1"/>
    </source>
</evidence>
<accession>A0AA36D6A5</accession>
<dbReference type="EMBL" id="CATQJA010002663">
    <property type="protein sequence ID" value="CAJ0581670.1"/>
    <property type="molecule type" value="Genomic_DNA"/>
</dbReference>
<dbReference type="AlphaFoldDB" id="A0AA36D6A5"/>
<feature type="region of interest" description="Disordered" evidence="1">
    <location>
        <begin position="1"/>
        <end position="24"/>
    </location>
</feature>
<evidence type="ECO:0000313" key="3">
    <source>
        <dbReference type="Proteomes" id="UP001177023"/>
    </source>
</evidence>
<name>A0AA36D6A5_9BILA</name>
<dbReference type="Proteomes" id="UP001177023">
    <property type="component" value="Unassembled WGS sequence"/>
</dbReference>
<protein>
    <submittedName>
        <fullName evidence="2">Uncharacterized protein</fullName>
    </submittedName>
</protein>
<gene>
    <name evidence="2" type="ORF">MSPICULIGERA_LOCUS19825</name>
</gene>